<comment type="caution">
    <text evidence="7">The sequence shown here is derived from an EMBL/GenBank/DDBJ whole genome shotgun (WGS) entry which is preliminary data.</text>
</comment>
<keyword evidence="4 6" id="KW-1133">Transmembrane helix</keyword>
<organism evidence="7 8">
    <name type="scientific">Pseudorhizobium endolithicum</name>
    <dbReference type="NCBI Taxonomy" id="1191678"/>
    <lineage>
        <taxon>Bacteria</taxon>
        <taxon>Pseudomonadati</taxon>
        <taxon>Pseudomonadota</taxon>
        <taxon>Alphaproteobacteria</taxon>
        <taxon>Hyphomicrobiales</taxon>
        <taxon>Rhizobiaceae</taxon>
        <taxon>Rhizobium/Agrobacterium group</taxon>
        <taxon>Pseudorhizobium</taxon>
    </lineage>
</organism>
<keyword evidence="2" id="KW-1003">Cell membrane</keyword>
<evidence type="ECO:0000313" key="7">
    <source>
        <dbReference type="EMBL" id="CAD7047981.1"/>
    </source>
</evidence>
<dbReference type="Pfam" id="PF03626">
    <property type="entry name" value="COX4_pro"/>
    <property type="match status" value="1"/>
</dbReference>
<protein>
    <recommendedName>
        <fullName evidence="9">Cytochrome C oxidase subunit IV</fullName>
    </recommendedName>
</protein>
<comment type="subcellular location">
    <subcellularLocation>
        <location evidence="1">Cell membrane</location>
        <topology evidence="1">Multi-pass membrane protein</topology>
    </subcellularLocation>
</comment>
<keyword evidence="3 6" id="KW-0812">Transmembrane</keyword>
<sequence length="94" mass="10112">MTAKQSARLFASANWVIMLAVFGALVAAQWKHEAIPLAILGALLVLTVIKARLIILDFMGLRDARPAMAVALWTWPALFSLAALGRALGSIWLG</sequence>
<dbReference type="InterPro" id="IPR005171">
    <property type="entry name" value="Cyt_c_oxidase_su4_prok"/>
</dbReference>
<evidence type="ECO:0008006" key="9">
    <source>
        <dbReference type="Google" id="ProtNLM"/>
    </source>
</evidence>
<gene>
    <name evidence="7" type="ORF">REJC140_01323</name>
</gene>
<evidence type="ECO:0000256" key="6">
    <source>
        <dbReference type="SAM" id="Phobius"/>
    </source>
</evidence>
<evidence type="ECO:0000256" key="2">
    <source>
        <dbReference type="ARBA" id="ARBA00022475"/>
    </source>
</evidence>
<evidence type="ECO:0000313" key="8">
    <source>
        <dbReference type="Proteomes" id="UP000606921"/>
    </source>
</evidence>
<keyword evidence="5 6" id="KW-0472">Membrane</keyword>
<dbReference type="RefSeq" id="WP_142593487.1">
    <property type="nucleotide sequence ID" value="NZ_CABFWF030000014.1"/>
</dbReference>
<dbReference type="Proteomes" id="UP000606921">
    <property type="component" value="Unassembled WGS sequence"/>
</dbReference>
<keyword evidence="8" id="KW-1185">Reference proteome</keyword>
<evidence type="ECO:0000256" key="3">
    <source>
        <dbReference type="ARBA" id="ARBA00022692"/>
    </source>
</evidence>
<dbReference type="EMBL" id="CABFWF030000014">
    <property type="protein sequence ID" value="CAD7047981.1"/>
    <property type="molecule type" value="Genomic_DNA"/>
</dbReference>
<evidence type="ECO:0000256" key="1">
    <source>
        <dbReference type="ARBA" id="ARBA00004651"/>
    </source>
</evidence>
<feature type="transmembrane region" description="Helical" evidence="6">
    <location>
        <begin position="7"/>
        <end position="28"/>
    </location>
</feature>
<name>A0ABN7JTV1_9HYPH</name>
<reference evidence="7 8" key="1">
    <citation type="submission" date="2020-11" db="EMBL/GenBank/DDBJ databases">
        <authorList>
            <person name="Lassalle F."/>
        </authorList>
    </citation>
    <scope>NUCLEOTIDE SEQUENCE [LARGE SCALE GENOMIC DNA]</scope>
    <source>
        <strain evidence="7 8">JC140</strain>
    </source>
</reference>
<proteinExistence type="predicted"/>
<evidence type="ECO:0000256" key="5">
    <source>
        <dbReference type="ARBA" id="ARBA00023136"/>
    </source>
</evidence>
<feature type="transmembrane region" description="Helical" evidence="6">
    <location>
        <begin position="34"/>
        <end position="55"/>
    </location>
</feature>
<accession>A0ABN7JTV1</accession>
<evidence type="ECO:0000256" key="4">
    <source>
        <dbReference type="ARBA" id="ARBA00022989"/>
    </source>
</evidence>
<feature type="transmembrane region" description="Helical" evidence="6">
    <location>
        <begin position="67"/>
        <end position="93"/>
    </location>
</feature>